<organism evidence="1">
    <name type="scientific">bioreactor metagenome</name>
    <dbReference type="NCBI Taxonomy" id="1076179"/>
    <lineage>
        <taxon>unclassified sequences</taxon>
        <taxon>metagenomes</taxon>
        <taxon>ecological metagenomes</taxon>
    </lineage>
</organism>
<dbReference type="InterPro" id="IPR046348">
    <property type="entry name" value="SIS_dom_sf"/>
</dbReference>
<proteinExistence type="predicted"/>
<sequence length="240" mass="27294">MKAAAFAKEKGATVITIAMVDSSPLQSSGGKLFVKYGHYETADAIDTSYGTMYLLSAGIVDNQEHTNHLEKMIESLMKVQPVIQHAKQAFLLRVLDYAKRFKDAKVIYSLSSGSNYSQSYVLCNCYLMEMQWINAIPIHAGEFFHGPFEIIEKDSPVILFMGLDSCRALEERALTFCKKYTDNLFVLDASECDVSNIDTEYVGYMTTLILNNVSRLFCKKLSIEREHSLDIRRYMHIVEY</sequence>
<dbReference type="GO" id="GO:0006047">
    <property type="term" value="P:UDP-N-acetylglucosamine metabolic process"/>
    <property type="evidence" value="ECO:0007669"/>
    <property type="project" value="TreeGrafter"/>
</dbReference>
<reference evidence="1" key="1">
    <citation type="submission" date="2019-08" db="EMBL/GenBank/DDBJ databases">
        <authorList>
            <person name="Kucharzyk K."/>
            <person name="Murdoch R.W."/>
            <person name="Higgins S."/>
            <person name="Loffler F."/>
        </authorList>
    </citation>
    <scope>NUCLEOTIDE SEQUENCE</scope>
</reference>
<dbReference type="Gene3D" id="3.40.50.12570">
    <property type="match status" value="1"/>
</dbReference>
<dbReference type="PANTHER" id="PTHR10937:SF14">
    <property type="entry name" value="FRUCTOSELYSINE 6-PHOSPHATE DEGLYCASE"/>
    <property type="match status" value="1"/>
</dbReference>
<dbReference type="Gene3D" id="1.10.10.2240">
    <property type="match status" value="1"/>
</dbReference>
<dbReference type="AlphaFoldDB" id="A0A645EA56"/>
<protein>
    <submittedName>
        <fullName evidence="1">Fructosamine deglycase FrlB</fullName>
        <ecNumber evidence="1">3.5.-.-</ecNumber>
    </submittedName>
</protein>
<gene>
    <name evidence="1" type="primary">frlB_9</name>
    <name evidence="1" type="ORF">SDC9_145868</name>
</gene>
<dbReference type="GO" id="GO:0006002">
    <property type="term" value="P:fructose 6-phosphate metabolic process"/>
    <property type="evidence" value="ECO:0007669"/>
    <property type="project" value="TreeGrafter"/>
</dbReference>
<dbReference type="GO" id="GO:0004360">
    <property type="term" value="F:glutamine-fructose-6-phosphate transaminase (isomerizing) activity"/>
    <property type="evidence" value="ECO:0007669"/>
    <property type="project" value="TreeGrafter"/>
</dbReference>
<name>A0A645EA56_9ZZZZ</name>
<dbReference type="EMBL" id="VSSQ01044820">
    <property type="protein sequence ID" value="MPM98680.1"/>
    <property type="molecule type" value="Genomic_DNA"/>
</dbReference>
<comment type="caution">
    <text evidence="1">The sequence shown here is derived from an EMBL/GenBank/DDBJ whole genome shotgun (WGS) entry which is preliminary data.</text>
</comment>
<dbReference type="GO" id="GO:0097367">
    <property type="term" value="F:carbohydrate derivative binding"/>
    <property type="evidence" value="ECO:0007669"/>
    <property type="project" value="InterPro"/>
</dbReference>
<accession>A0A645EA56</accession>
<dbReference type="EC" id="3.5.-.-" evidence="1"/>
<dbReference type="PANTHER" id="PTHR10937">
    <property type="entry name" value="GLUCOSAMINE--FRUCTOSE-6-PHOSPHATE AMINOTRANSFERASE, ISOMERIZING"/>
    <property type="match status" value="1"/>
</dbReference>
<dbReference type="SUPFAM" id="SSF53697">
    <property type="entry name" value="SIS domain"/>
    <property type="match status" value="1"/>
</dbReference>
<dbReference type="GO" id="GO:0016787">
    <property type="term" value="F:hydrolase activity"/>
    <property type="evidence" value="ECO:0007669"/>
    <property type="project" value="UniProtKB-KW"/>
</dbReference>
<keyword evidence="1" id="KW-0378">Hydrolase</keyword>
<dbReference type="GO" id="GO:0006487">
    <property type="term" value="P:protein N-linked glycosylation"/>
    <property type="evidence" value="ECO:0007669"/>
    <property type="project" value="TreeGrafter"/>
</dbReference>
<evidence type="ECO:0000313" key="1">
    <source>
        <dbReference type="EMBL" id="MPM98680.1"/>
    </source>
</evidence>